<proteinExistence type="predicted"/>
<dbReference type="Proteomes" id="UP000095283">
    <property type="component" value="Unplaced"/>
</dbReference>
<name>A0A1I7X7A1_HETBA</name>
<protein>
    <submittedName>
        <fullName evidence="3">Uncharacterized protein</fullName>
    </submittedName>
</protein>
<organism evidence="2 3">
    <name type="scientific">Heterorhabditis bacteriophora</name>
    <name type="common">Entomopathogenic nematode worm</name>
    <dbReference type="NCBI Taxonomy" id="37862"/>
    <lineage>
        <taxon>Eukaryota</taxon>
        <taxon>Metazoa</taxon>
        <taxon>Ecdysozoa</taxon>
        <taxon>Nematoda</taxon>
        <taxon>Chromadorea</taxon>
        <taxon>Rhabditida</taxon>
        <taxon>Rhabditina</taxon>
        <taxon>Rhabditomorpha</taxon>
        <taxon>Strongyloidea</taxon>
        <taxon>Heterorhabditidae</taxon>
        <taxon>Heterorhabditis</taxon>
    </lineage>
</organism>
<dbReference type="WBParaSite" id="Hba_13359">
    <property type="protein sequence ID" value="Hba_13359"/>
    <property type="gene ID" value="Hba_13359"/>
</dbReference>
<sequence length="54" mass="6126">MERTSYWLGRSISSDEAKPAADYADGRAESVRSNKRHEEAAMASTIYCTFPPWQ</sequence>
<evidence type="ECO:0000256" key="1">
    <source>
        <dbReference type="SAM" id="MobiDB-lite"/>
    </source>
</evidence>
<feature type="region of interest" description="Disordered" evidence="1">
    <location>
        <begin position="15"/>
        <end position="36"/>
    </location>
</feature>
<keyword evidence="2" id="KW-1185">Reference proteome</keyword>
<dbReference type="AlphaFoldDB" id="A0A1I7X7A1"/>
<accession>A0A1I7X7A1</accession>
<evidence type="ECO:0000313" key="3">
    <source>
        <dbReference type="WBParaSite" id="Hba_13359"/>
    </source>
</evidence>
<reference evidence="3" key="1">
    <citation type="submission" date="2016-11" db="UniProtKB">
        <authorList>
            <consortium name="WormBaseParasite"/>
        </authorList>
    </citation>
    <scope>IDENTIFICATION</scope>
</reference>
<evidence type="ECO:0000313" key="2">
    <source>
        <dbReference type="Proteomes" id="UP000095283"/>
    </source>
</evidence>